<gene>
    <name evidence="1" type="ORF">S01H4_22503</name>
</gene>
<organism evidence="1">
    <name type="scientific">marine sediment metagenome</name>
    <dbReference type="NCBI Taxonomy" id="412755"/>
    <lineage>
        <taxon>unclassified sequences</taxon>
        <taxon>metagenomes</taxon>
        <taxon>ecological metagenomes</taxon>
    </lineage>
</organism>
<dbReference type="AlphaFoldDB" id="X1AXG7"/>
<name>X1AXG7_9ZZZZ</name>
<accession>X1AXG7</accession>
<reference evidence="1" key="1">
    <citation type="journal article" date="2014" name="Front. Microbiol.">
        <title>High frequency of phylogenetically diverse reductive dehalogenase-homologous genes in deep subseafloor sedimentary metagenomes.</title>
        <authorList>
            <person name="Kawai M."/>
            <person name="Futagami T."/>
            <person name="Toyoda A."/>
            <person name="Takaki Y."/>
            <person name="Nishi S."/>
            <person name="Hori S."/>
            <person name="Arai W."/>
            <person name="Tsubouchi T."/>
            <person name="Morono Y."/>
            <person name="Uchiyama I."/>
            <person name="Ito T."/>
            <person name="Fujiyama A."/>
            <person name="Inagaki F."/>
            <person name="Takami H."/>
        </authorList>
    </citation>
    <scope>NUCLEOTIDE SEQUENCE</scope>
    <source>
        <strain evidence="1">Expedition CK06-06</strain>
    </source>
</reference>
<sequence>MDTSKEYINMCDCPEIQEKKVAIRNKDNFVQVEIGKRVYYVWLPRQDDIQEILSEKLFAGLFVLDNTDIGARLSYMTGRFKDFVHTKCEKMIPLEKNRARIEYLFTSMEQLWLAFYMYEKHRKTWDGEKWLKKQ</sequence>
<dbReference type="EMBL" id="BART01010324">
    <property type="protein sequence ID" value="GAG87874.1"/>
    <property type="molecule type" value="Genomic_DNA"/>
</dbReference>
<proteinExistence type="predicted"/>
<evidence type="ECO:0000313" key="1">
    <source>
        <dbReference type="EMBL" id="GAG87874.1"/>
    </source>
</evidence>
<comment type="caution">
    <text evidence="1">The sequence shown here is derived from an EMBL/GenBank/DDBJ whole genome shotgun (WGS) entry which is preliminary data.</text>
</comment>
<protein>
    <submittedName>
        <fullName evidence="1">Uncharacterized protein</fullName>
    </submittedName>
</protein>